<reference evidence="8 9" key="1">
    <citation type="journal article" date="2011" name="PLoS Genet.">
        <title>Comparative genomic analysis of human fungal pathogens causing paracoccidioidomycosis.</title>
        <authorList>
            <person name="Desjardins C.A."/>
            <person name="Champion M.D."/>
            <person name="Holder J.W."/>
            <person name="Muszewska A."/>
            <person name="Goldberg J."/>
            <person name="Bailao A.M."/>
            <person name="Brigido M.M."/>
            <person name="Ferreira M.E."/>
            <person name="Garcia A.M."/>
            <person name="Grynberg M."/>
            <person name="Gujja S."/>
            <person name="Heiman D.I."/>
            <person name="Henn M.R."/>
            <person name="Kodira C.D."/>
            <person name="Leon-Narvaez H."/>
            <person name="Longo L.V."/>
            <person name="Ma L.J."/>
            <person name="Malavazi I."/>
            <person name="Matsuo A.L."/>
            <person name="Morais F.V."/>
            <person name="Pereira M."/>
            <person name="Rodriguez-Brito S."/>
            <person name="Sakthikumar S."/>
            <person name="Salem-Izacc S.M."/>
            <person name="Sykes S.M."/>
            <person name="Teixeira M.M."/>
            <person name="Vallejo M.C."/>
            <person name="Walter M.E."/>
            <person name="Yandava C."/>
            <person name="Young S."/>
            <person name="Zeng Q."/>
            <person name="Zucker J."/>
            <person name="Felipe M.S."/>
            <person name="Goldman G.H."/>
            <person name="Haas B.J."/>
            <person name="McEwen J.G."/>
            <person name="Nino-Vega G."/>
            <person name="Puccia R."/>
            <person name="San-Blas G."/>
            <person name="Soares C.M."/>
            <person name="Birren B.W."/>
            <person name="Cuomo C.A."/>
        </authorList>
    </citation>
    <scope>NUCLEOTIDE SEQUENCE [LARGE SCALE GENOMIC DNA]</scope>
    <source>
        <strain evidence="9">ATCC MYA-826 / Pb01</strain>
    </source>
</reference>
<evidence type="ECO:0000256" key="5">
    <source>
        <dbReference type="ARBA" id="ARBA00023242"/>
    </source>
</evidence>
<proteinExistence type="predicted"/>
<dbReference type="PROSITE" id="PS50048">
    <property type="entry name" value="ZN2_CY6_FUNGAL_2"/>
    <property type="match status" value="1"/>
</dbReference>
<evidence type="ECO:0000256" key="2">
    <source>
        <dbReference type="ARBA" id="ARBA00023015"/>
    </source>
</evidence>
<dbReference type="InterPro" id="IPR021858">
    <property type="entry name" value="Fun_TF"/>
</dbReference>
<dbReference type="GeneID" id="9096740"/>
<dbReference type="PANTHER" id="PTHR37534:SF47">
    <property type="entry name" value="ZN(2)-C6 FUNGAL-TYPE DOMAIN-CONTAINING PROTEIN"/>
    <property type="match status" value="1"/>
</dbReference>
<dbReference type="HOGENOM" id="CLU_011075_0_1_1"/>
<evidence type="ECO:0000313" key="8">
    <source>
        <dbReference type="EMBL" id="EEH33435.2"/>
    </source>
</evidence>
<dbReference type="eggNOG" id="ENOG502QPY2">
    <property type="taxonomic scope" value="Eukaryota"/>
</dbReference>
<evidence type="ECO:0000313" key="9">
    <source>
        <dbReference type="Proteomes" id="UP000002059"/>
    </source>
</evidence>
<organism evidence="8 9">
    <name type="scientific">Paracoccidioides lutzii (strain ATCC MYA-826 / Pb01)</name>
    <name type="common">Paracoccidioides brasiliensis</name>
    <dbReference type="NCBI Taxonomy" id="502779"/>
    <lineage>
        <taxon>Eukaryota</taxon>
        <taxon>Fungi</taxon>
        <taxon>Dikarya</taxon>
        <taxon>Ascomycota</taxon>
        <taxon>Pezizomycotina</taxon>
        <taxon>Eurotiomycetes</taxon>
        <taxon>Eurotiomycetidae</taxon>
        <taxon>Onygenales</taxon>
        <taxon>Ajellomycetaceae</taxon>
        <taxon>Paracoccidioides</taxon>
    </lineage>
</organism>
<keyword evidence="9" id="KW-1185">Reference proteome</keyword>
<keyword evidence="2" id="KW-0805">Transcription regulation</keyword>
<dbReference type="InterPro" id="IPR036864">
    <property type="entry name" value="Zn2-C6_fun-type_DNA-bd_sf"/>
</dbReference>
<evidence type="ECO:0000256" key="6">
    <source>
        <dbReference type="SAM" id="MobiDB-lite"/>
    </source>
</evidence>
<dbReference type="Gene3D" id="4.10.240.10">
    <property type="entry name" value="Zn(2)-C6 fungal-type DNA-binding domain"/>
    <property type="match status" value="1"/>
</dbReference>
<dbReference type="GO" id="GO:0008270">
    <property type="term" value="F:zinc ion binding"/>
    <property type="evidence" value="ECO:0007669"/>
    <property type="project" value="InterPro"/>
</dbReference>
<evidence type="ECO:0000256" key="3">
    <source>
        <dbReference type="ARBA" id="ARBA00023125"/>
    </source>
</evidence>
<evidence type="ECO:0000259" key="7">
    <source>
        <dbReference type="PROSITE" id="PS50048"/>
    </source>
</evidence>
<dbReference type="VEuPathDB" id="FungiDB:PAAG_04485"/>
<comment type="subcellular location">
    <subcellularLocation>
        <location evidence="1">Nucleus</location>
    </subcellularLocation>
</comment>
<dbReference type="GO" id="GO:0045944">
    <property type="term" value="P:positive regulation of transcription by RNA polymerase II"/>
    <property type="evidence" value="ECO:0007669"/>
    <property type="project" value="TreeGrafter"/>
</dbReference>
<dbReference type="CDD" id="cd00067">
    <property type="entry name" value="GAL4"/>
    <property type="match status" value="1"/>
</dbReference>
<gene>
    <name evidence="8" type="ORF">PAAG_04485</name>
</gene>
<protein>
    <recommendedName>
        <fullName evidence="7">Zn(2)-C6 fungal-type domain-containing protein</fullName>
    </recommendedName>
</protein>
<evidence type="ECO:0000256" key="1">
    <source>
        <dbReference type="ARBA" id="ARBA00004123"/>
    </source>
</evidence>
<sequence>MEIAQTPDATSAEAVQPKKCTIKPGSLSPPTVLPELVPNLQASKSSAEKVSVNRTGVSKPRQSKSRNGCMTCKTKRLKCDETKPTCQQCHKRNVSCGGYKKDFKWRPFEESTFTTKSTAKVKKVSLRAPPPSPSTPTCKPARSVLSSLTPYNSQYPEEDVTSQYHSLYSTLESIEPLPPYDSYQRDLLPSILDLQDQYLDDYEYDEMMPDLSYFSSAQSPKLSENILVNNMVAGVENTPQWLSSSVPLTPALIDLRNDDVEEIVRQSAPEKNVTSSWSTLSTSIPCFKNIFKRTISQGPSLHPESPAMLLTRYDRQTCGILSVKDGVSENPWRTLIWPLAVDCPALFHAICCLSAFHCVKENPRLRVHGMDHMRQSISMLATGIGTMKTDEALATTLALVFAESWDRHISTGVQHLRGARILLNQAVIQQQQRTDMQADDLGRLRFLYNTWLYTDVIARLISLEDGEFEETSLPHDFTPSLPYSPVHEVDPLMGCATTLFPLISRVANLVQKVRKSKTNSIPIISQAMELKTLIEEWEVPKYFQPPVDPTSNVQHSFQTAQAYRWATLLYLHQAVPEIPSESAAQLAKRVLVLLATVPPSSRATIVHIYPLLVASCEMKNGEDRNWVKERWEAMQSRLMIGNVDRCLEVVREVWDRKDEYDRQNMRSTEAAFVQLVDTTKRKSIYGVGIGSVVDDEDDLSEDSATFEHSDQRPTKRQILTSPGDVKMPRSISSPRQAPVSPIRRGSFIPGVDSLGIENTVRGRLHWVGVMKDWGWEGDSSMLISYTNPTHANAQLPPFCKPCN</sequence>
<dbReference type="OrthoDB" id="3886144at2759"/>
<feature type="region of interest" description="Disordered" evidence="6">
    <location>
        <begin position="1"/>
        <end position="67"/>
    </location>
</feature>
<dbReference type="GO" id="GO:0000981">
    <property type="term" value="F:DNA-binding transcription factor activity, RNA polymerase II-specific"/>
    <property type="evidence" value="ECO:0007669"/>
    <property type="project" value="InterPro"/>
</dbReference>
<dbReference type="Proteomes" id="UP000002059">
    <property type="component" value="Partially assembled WGS sequence"/>
</dbReference>
<dbReference type="GO" id="GO:0000976">
    <property type="term" value="F:transcription cis-regulatory region binding"/>
    <property type="evidence" value="ECO:0007669"/>
    <property type="project" value="TreeGrafter"/>
</dbReference>
<feature type="region of interest" description="Disordered" evidence="6">
    <location>
        <begin position="698"/>
        <end position="744"/>
    </location>
</feature>
<accession>C1H141</accession>
<keyword evidence="4" id="KW-0804">Transcription</keyword>
<dbReference type="Pfam" id="PF11951">
    <property type="entry name" value="Fungal_trans_2"/>
    <property type="match status" value="1"/>
</dbReference>
<dbReference type="SMART" id="SM00066">
    <property type="entry name" value="GAL4"/>
    <property type="match status" value="1"/>
</dbReference>
<dbReference type="OMA" id="TAQAYRW"/>
<dbReference type="STRING" id="502779.C1H141"/>
<dbReference type="RefSeq" id="XP_015699510.1">
    <property type="nucleotide sequence ID" value="XM_015845284.1"/>
</dbReference>
<feature type="domain" description="Zn(2)-C6 fungal-type" evidence="7">
    <location>
        <begin position="68"/>
        <end position="96"/>
    </location>
</feature>
<dbReference type="Pfam" id="PF00172">
    <property type="entry name" value="Zn_clus"/>
    <property type="match status" value="1"/>
</dbReference>
<keyword evidence="3" id="KW-0238">DNA-binding</keyword>
<dbReference type="GO" id="GO:0005634">
    <property type="term" value="C:nucleus"/>
    <property type="evidence" value="ECO:0007669"/>
    <property type="project" value="UniProtKB-SubCell"/>
</dbReference>
<keyword evidence="5" id="KW-0539">Nucleus</keyword>
<evidence type="ECO:0000256" key="4">
    <source>
        <dbReference type="ARBA" id="ARBA00023163"/>
    </source>
</evidence>
<dbReference type="KEGG" id="pbl:PAAG_04485"/>
<dbReference type="AlphaFoldDB" id="C1H141"/>
<dbReference type="EMBL" id="KN294002">
    <property type="protein sequence ID" value="EEH33435.2"/>
    <property type="molecule type" value="Genomic_DNA"/>
</dbReference>
<dbReference type="SUPFAM" id="SSF57701">
    <property type="entry name" value="Zn2/Cys6 DNA-binding domain"/>
    <property type="match status" value="1"/>
</dbReference>
<name>C1H141_PARBA</name>
<dbReference type="InterPro" id="IPR001138">
    <property type="entry name" value="Zn2Cys6_DnaBD"/>
</dbReference>
<dbReference type="PROSITE" id="PS00463">
    <property type="entry name" value="ZN2_CY6_FUNGAL_1"/>
    <property type="match status" value="1"/>
</dbReference>
<dbReference type="PANTHER" id="PTHR37534">
    <property type="entry name" value="TRANSCRIPTIONAL ACTIVATOR PROTEIN UGA3"/>
    <property type="match status" value="1"/>
</dbReference>